<dbReference type="InterPro" id="IPR016156">
    <property type="entry name" value="FAD/NAD-linked_Rdtase_dimer_sf"/>
</dbReference>
<organism evidence="2 3">
    <name type="scientific">Phormidesmis priestleyi</name>
    <dbReference type="NCBI Taxonomy" id="268141"/>
    <lineage>
        <taxon>Bacteria</taxon>
        <taxon>Bacillati</taxon>
        <taxon>Cyanobacteriota</taxon>
        <taxon>Cyanophyceae</taxon>
        <taxon>Leptolyngbyales</taxon>
        <taxon>Leptolyngbyaceae</taxon>
        <taxon>Phormidesmis</taxon>
    </lineage>
</organism>
<sequence>MPIAVRNALFLPTSQVNYAAIPMGYHRFGRVGLTQAQAQRRYGNAVRVWIASSANSADLSQANPLPSYCKLVCVKHRLMGIHLVGNGAQMLVPALALALNQPISALSQTLPLNDVAVHDLTDLVRIAAEKSRQIDWQPHRWRRDWAENWFNWRRSR</sequence>
<gene>
    <name evidence="2" type="ORF">DCF15_09375</name>
</gene>
<dbReference type="Pfam" id="PF02852">
    <property type="entry name" value="Pyr_redox_dim"/>
    <property type="match status" value="1"/>
</dbReference>
<accession>A0A2W4XJ71</accession>
<evidence type="ECO:0000313" key="2">
    <source>
        <dbReference type="EMBL" id="PZO56117.1"/>
    </source>
</evidence>
<evidence type="ECO:0000259" key="1">
    <source>
        <dbReference type="Pfam" id="PF02852"/>
    </source>
</evidence>
<dbReference type="EMBL" id="QBMP01000079">
    <property type="protein sequence ID" value="PZO56117.1"/>
    <property type="molecule type" value="Genomic_DNA"/>
</dbReference>
<dbReference type="InterPro" id="IPR004099">
    <property type="entry name" value="Pyr_nucl-diS_OxRdtase_dimer"/>
</dbReference>
<dbReference type="SUPFAM" id="SSF55424">
    <property type="entry name" value="FAD/NAD-linked reductases, dimerisation (C-terminal) domain"/>
    <property type="match status" value="1"/>
</dbReference>
<reference evidence="3" key="1">
    <citation type="submission" date="2018-04" db="EMBL/GenBank/DDBJ databases">
        <authorList>
            <person name="Cornet L."/>
        </authorList>
    </citation>
    <scope>NUCLEOTIDE SEQUENCE [LARGE SCALE GENOMIC DNA]</scope>
</reference>
<evidence type="ECO:0000313" key="3">
    <source>
        <dbReference type="Proteomes" id="UP000249794"/>
    </source>
</evidence>
<feature type="domain" description="Pyridine nucleotide-disulphide oxidoreductase dimerisation" evidence="1">
    <location>
        <begin position="28"/>
        <end position="103"/>
    </location>
</feature>
<dbReference type="Gene3D" id="3.30.390.30">
    <property type="match status" value="1"/>
</dbReference>
<protein>
    <recommendedName>
        <fullName evidence="1">Pyridine nucleotide-disulphide oxidoreductase dimerisation domain-containing protein</fullName>
    </recommendedName>
</protein>
<dbReference type="Proteomes" id="UP000249794">
    <property type="component" value="Unassembled WGS sequence"/>
</dbReference>
<name>A0A2W4XJ71_9CYAN</name>
<dbReference type="AlphaFoldDB" id="A0A2W4XJ71"/>
<proteinExistence type="predicted"/>
<reference evidence="2 3" key="2">
    <citation type="submission" date="2018-06" db="EMBL/GenBank/DDBJ databases">
        <title>Metagenomic assembly of (sub)arctic Cyanobacteria and their associated microbiome from non-axenic cultures.</title>
        <authorList>
            <person name="Baurain D."/>
        </authorList>
    </citation>
    <scope>NUCLEOTIDE SEQUENCE [LARGE SCALE GENOMIC DNA]</scope>
    <source>
        <strain evidence="2">ULC027bin1</strain>
    </source>
</reference>
<comment type="caution">
    <text evidence="2">The sequence shown here is derived from an EMBL/GenBank/DDBJ whole genome shotgun (WGS) entry which is preliminary data.</text>
</comment>